<dbReference type="InterPro" id="IPR049576">
    <property type="entry name" value="HDC-like"/>
</dbReference>
<feature type="transmembrane region" description="Helical" evidence="1">
    <location>
        <begin position="248"/>
        <end position="264"/>
    </location>
</feature>
<evidence type="ECO:0000256" key="1">
    <source>
        <dbReference type="SAM" id="Phobius"/>
    </source>
</evidence>
<keyword evidence="3" id="KW-1185">Reference proteome</keyword>
<gene>
    <name evidence="2" type="ORF">HMPREF9465_01173</name>
</gene>
<evidence type="ECO:0000313" key="2">
    <source>
        <dbReference type="EMBL" id="EKB31068.1"/>
    </source>
</evidence>
<dbReference type="PATRIC" id="fig|742823.3.peg.1166"/>
<dbReference type="STRING" id="742823.HMPREF9465_01173"/>
<dbReference type="AlphaFoldDB" id="K1JWQ1"/>
<feature type="transmembrane region" description="Helical" evidence="1">
    <location>
        <begin position="329"/>
        <end position="345"/>
    </location>
</feature>
<evidence type="ECO:0000313" key="3">
    <source>
        <dbReference type="Proteomes" id="UP000005835"/>
    </source>
</evidence>
<feature type="transmembrane region" description="Helical" evidence="1">
    <location>
        <begin position="276"/>
        <end position="291"/>
    </location>
</feature>
<dbReference type="CDD" id="cd21416">
    <property type="entry name" value="HDC_protein"/>
    <property type="match status" value="1"/>
</dbReference>
<sequence>MLMYNFVSAFAACLVIILLGEVLSKFTKGWVPSVFISAVLILIAFWTFLPKTLVADSKLLPLGSSVAIFLLITHMGTLFSLERLLQQWKTVVICIAGLAGLVGLCWFVGPLFMDRTLVIAGIPPLAGGIVATTMMQKAALDAGLAAAAVFAIVMYCVQGFAGYPLTAVCLKLEARRQLAAFRAGKVEDKGEDARKVMADALAMPGNESKQGVLATPKAWNTPYFVLLKVSLVAWLAFVLGVLTPVNGAIWALVCGVVFCRLGFLEPNVLSRTGSKDFLFLALIMFVYSGLGDSNPEMMAKLICPMVLLIIIGVVGMAVVAAIVGRFLKISPYLGFATCLTALYGFPFDAIMTERICQEEGADKAEVDFLMSRLFPPMIVGGFVTVTITSVILAGFFVKLF</sequence>
<dbReference type="EMBL" id="ADMG01000031">
    <property type="protein sequence ID" value="EKB31068.1"/>
    <property type="molecule type" value="Genomic_DNA"/>
</dbReference>
<name>K1JWQ1_9BURK</name>
<proteinExistence type="predicted"/>
<keyword evidence="1" id="KW-0472">Membrane</keyword>
<protein>
    <recommendedName>
        <fullName evidence="4">Sodium/glutamate symporter</fullName>
    </recommendedName>
</protein>
<evidence type="ECO:0008006" key="4">
    <source>
        <dbReference type="Google" id="ProtNLM"/>
    </source>
</evidence>
<dbReference type="eggNOG" id="COG0786">
    <property type="taxonomic scope" value="Bacteria"/>
</dbReference>
<keyword evidence="1" id="KW-0812">Transmembrane</keyword>
<keyword evidence="1" id="KW-1133">Transmembrane helix</keyword>
<dbReference type="RefSeq" id="WP_005435058.1">
    <property type="nucleotide sequence ID" value="NZ_JH815516.1"/>
</dbReference>
<feature type="transmembrane region" description="Helical" evidence="1">
    <location>
        <begin position="61"/>
        <end position="81"/>
    </location>
</feature>
<feature type="transmembrane region" description="Helical" evidence="1">
    <location>
        <begin position="87"/>
        <end position="109"/>
    </location>
</feature>
<accession>K1JWQ1</accession>
<feature type="transmembrane region" description="Helical" evidence="1">
    <location>
        <begin position="297"/>
        <end position="322"/>
    </location>
</feature>
<dbReference type="Proteomes" id="UP000005835">
    <property type="component" value="Unassembled WGS sequence"/>
</dbReference>
<feature type="transmembrane region" description="Helical" evidence="1">
    <location>
        <begin position="377"/>
        <end position="397"/>
    </location>
</feature>
<comment type="caution">
    <text evidence="2">The sequence shown here is derived from an EMBL/GenBank/DDBJ whole genome shotgun (WGS) entry which is preliminary data.</text>
</comment>
<feature type="transmembrane region" description="Helical" evidence="1">
    <location>
        <begin position="30"/>
        <end position="49"/>
    </location>
</feature>
<feature type="transmembrane region" description="Helical" evidence="1">
    <location>
        <begin position="223"/>
        <end position="242"/>
    </location>
</feature>
<organism evidence="2 3">
    <name type="scientific">Sutterella wadsworthensis 2_1_59BFAA</name>
    <dbReference type="NCBI Taxonomy" id="742823"/>
    <lineage>
        <taxon>Bacteria</taxon>
        <taxon>Pseudomonadati</taxon>
        <taxon>Pseudomonadota</taxon>
        <taxon>Betaproteobacteria</taxon>
        <taxon>Burkholderiales</taxon>
        <taxon>Sutterellaceae</taxon>
        <taxon>Sutterella</taxon>
    </lineage>
</organism>
<feature type="transmembrane region" description="Helical" evidence="1">
    <location>
        <begin position="142"/>
        <end position="166"/>
    </location>
</feature>
<reference evidence="2 3" key="1">
    <citation type="submission" date="2012-05" db="EMBL/GenBank/DDBJ databases">
        <title>The Genome Sequence of Sutterella wadsworthensis 2_1_59BFAA.</title>
        <authorList>
            <consortium name="The Broad Institute Genome Sequencing Platform"/>
            <person name="Earl A."/>
            <person name="Ward D."/>
            <person name="Feldgarden M."/>
            <person name="Gevers D."/>
            <person name="Daigneault M."/>
            <person name="Strauss J."/>
            <person name="Allen-Vercoe E."/>
            <person name="Walker B."/>
            <person name="Young S.K."/>
            <person name="Zeng Q."/>
            <person name="Gargeya S."/>
            <person name="Fitzgerald M."/>
            <person name="Haas B."/>
            <person name="Abouelleil A."/>
            <person name="Alvarado L."/>
            <person name="Arachchi H.M."/>
            <person name="Berlin A.M."/>
            <person name="Chapman S.B."/>
            <person name="Goldberg J."/>
            <person name="Griggs A."/>
            <person name="Gujja S."/>
            <person name="Hansen M."/>
            <person name="Howarth C."/>
            <person name="Imamovic A."/>
            <person name="Larimer J."/>
            <person name="McCowen C."/>
            <person name="Montmayeur A."/>
            <person name="Murphy C."/>
            <person name="Neiman D."/>
            <person name="Pearson M."/>
            <person name="Priest M."/>
            <person name="Roberts A."/>
            <person name="Saif S."/>
            <person name="Shea T."/>
            <person name="Sisk P."/>
            <person name="Sykes S."/>
            <person name="Wortman J."/>
            <person name="Nusbaum C."/>
            <person name="Birren B."/>
        </authorList>
    </citation>
    <scope>NUCLEOTIDE SEQUENCE [LARGE SCALE GENOMIC DNA]</scope>
    <source>
        <strain evidence="2 3">2_1_59BFAA</strain>
    </source>
</reference>
<dbReference type="HOGENOM" id="CLU_056517_1_0_4"/>